<feature type="region of interest" description="Disordered" evidence="1">
    <location>
        <begin position="400"/>
        <end position="446"/>
    </location>
</feature>
<comment type="caution">
    <text evidence="2">The sequence shown here is derived from an EMBL/GenBank/DDBJ whole genome shotgun (WGS) entry which is preliminary data.</text>
</comment>
<feature type="compositionally biased region" description="Low complexity" evidence="1">
    <location>
        <begin position="400"/>
        <end position="410"/>
    </location>
</feature>
<dbReference type="InterPro" id="IPR013783">
    <property type="entry name" value="Ig-like_fold"/>
</dbReference>
<name>A0AAD7W131_9TELE</name>
<evidence type="ECO:0000256" key="1">
    <source>
        <dbReference type="SAM" id="MobiDB-lite"/>
    </source>
</evidence>
<gene>
    <name evidence="2" type="ORF">AAFF_G00299860</name>
</gene>
<dbReference type="PANTHER" id="PTHR48421">
    <property type="entry name" value="MYCBP-ASSOCIATED PROTEIN"/>
    <property type="match status" value="1"/>
</dbReference>
<feature type="compositionally biased region" description="Basic and acidic residues" evidence="1">
    <location>
        <begin position="411"/>
        <end position="446"/>
    </location>
</feature>
<protein>
    <recommendedName>
        <fullName evidence="4">MYCBP-associated protein</fullName>
    </recommendedName>
</protein>
<feature type="compositionally biased region" description="Low complexity" evidence="1">
    <location>
        <begin position="42"/>
        <end position="54"/>
    </location>
</feature>
<dbReference type="Gene3D" id="2.60.40.10">
    <property type="entry name" value="Immunoglobulins"/>
    <property type="match status" value="1"/>
</dbReference>
<dbReference type="InterPro" id="IPR032707">
    <property type="entry name" value="MYCBPAP"/>
</dbReference>
<dbReference type="Proteomes" id="UP001221898">
    <property type="component" value="Unassembled WGS sequence"/>
</dbReference>
<evidence type="ECO:0008006" key="4">
    <source>
        <dbReference type="Google" id="ProtNLM"/>
    </source>
</evidence>
<reference evidence="2" key="1">
    <citation type="journal article" date="2023" name="Science">
        <title>Genome structures resolve the early diversification of teleost fishes.</title>
        <authorList>
            <person name="Parey E."/>
            <person name="Louis A."/>
            <person name="Montfort J."/>
            <person name="Bouchez O."/>
            <person name="Roques C."/>
            <person name="Iampietro C."/>
            <person name="Lluch J."/>
            <person name="Castinel A."/>
            <person name="Donnadieu C."/>
            <person name="Desvignes T."/>
            <person name="Floi Bucao C."/>
            <person name="Jouanno E."/>
            <person name="Wen M."/>
            <person name="Mejri S."/>
            <person name="Dirks R."/>
            <person name="Jansen H."/>
            <person name="Henkel C."/>
            <person name="Chen W.J."/>
            <person name="Zahm M."/>
            <person name="Cabau C."/>
            <person name="Klopp C."/>
            <person name="Thompson A.W."/>
            <person name="Robinson-Rechavi M."/>
            <person name="Braasch I."/>
            <person name="Lecointre G."/>
            <person name="Bobe J."/>
            <person name="Postlethwait J.H."/>
            <person name="Berthelot C."/>
            <person name="Roest Crollius H."/>
            <person name="Guiguen Y."/>
        </authorList>
    </citation>
    <scope>NUCLEOTIDE SEQUENCE</scope>
    <source>
        <strain evidence="2">NC1722</strain>
    </source>
</reference>
<feature type="region of interest" description="Disordered" evidence="1">
    <location>
        <begin position="19"/>
        <end position="54"/>
    </location>
</feature>
<sequence length="544" mass="59710">MEIDGLEVIGTGQPFTSVTAERCPLLEEEERGGGAEQKDKQNPPTSGTPNSTTPLHEKAVIYVSFRSSITREARLCPFSFGRDPLAPSDDVVRDTVSGPALRFCGQPARWIGSSSSHKGEVGITARLTFEALAGEQASSCVELQNEGSTALYYSWQRLPQNHSFPETCAQRHTQHFYFNINTGVILPGETQRLVFIFKSVTPGIVREVWSLNTHPALLGGASLLVTLRGVALYQDKSAGQREALQRELQQKEAVWVCEQLVWELLQGVRTPERPSSPAELYCTSPQRLHNTNPQLHYRAEAVEGLRQLWEQVREDRDPPIWDLCVSRLRQAVLAQQEGDGGGRSEEALSRLNTLLLELHRPPPPPPLPLHSIGLQLWRELLDGLVSEAVWLRQTLGLPETETQGQTQLEETLGKVKKEEKKGPVSKEEKRGGSAKEEEKKGIVKQSGKDKLSEVVLGAAVVNTNTSAWRSQRSGSRGVALQRLACLTRFARPAREAGHEGSRFRGWPASPGLPAPVTGPGYDITRCPQATCGDIAVPSCGGLVS</sequence>
<dbReference type="Pfam" id="PF14646">
    <property type="entry name" value="MYCBPAP"/>
    <property type="match status" value="1"/>
</dbReference>
<evidence type="ECO:0000313" key="3">
    <source>
        <dbReference type="Proteomes" id="UP001221898"/>
    </source>
</evidence>
<accession>A0AAD7W131</accession>
<evidence type="ECO:0000313" key="2">
    <source>
        <dbReference type="EMBL" id="KAJ8371808.1"/>
    </source>
</evidence>
<dbReference type="EMBL" id="JAINUG010000429">
    <property type="protein sequence ID" value="KAJ8371808.1"/>
    <property type="molecule type" value="Genomic_DNA"/>
</dbReference>
<proteinExistence type="predicted"/>
<keyword evidence="3" id="KW-1185">Reference proteome</keyword>
<feature type="compositionally biased region" description="Basic and acidic residues" evidence="1">
    <location>
        <begin position="31"/>
        <end position="41"/>
    </location>
</feature>
<dbReference type="AlphaFoldDB" id="A0AAD7W131"/>
<dbReference type="PANTHER" id="PTHR48421:SF1">
    <property type="entry name" value="MYCBP-ASSOCIATED PROTEIN"/>
    <property type="match status" value="1"/>
</dbReference>
<organism evidence="2 3">
    <name type="scientific">Aldrovandia affinis</name>
    <dbReference type="NCBI Taxonomy" id="143900"/>
    <lineage>
        <taxon>Eukaryota</taxon>
        <taxon>Metazoa</taxon>
        <taxon>Chordata</taxon>
        <taxon>Craniata</taxon>
        <taxon>Vertebrata</taxon>
        <taxon>Euteleostomi</taxon>
        <taxon>Actinopterygii</taxon>
        <taxon>Neopterygii</taxon>
        <taxon>Teleostei</taxon>
        <taxon>Notacanthiformes</taxon>
        <taxon>Halosauridae</taxon>
        <taxon>Aldrovandia</taxon>
    </lineage>
</organism>